<feature type="compositionally biased region" description="Low complexity" evidence="1">
    <location>
        <begin position="146"/>
        <end position="173"/>
    </location>
</feature>
<keyword evidence="2" id="KW-0472">Membrane</keyword>
<proteinExistence type="predicted"/>
<evidence type="ECO:0000313" key="3">
    <source>
        <dbReference type="EMBL" id="MCH6471751.1"/>
    </source>
</evidence>
<name>A0ABS9U4Z2_9MICC</name>
<dbReference type="RefSeq" id="WP_241055690.1">
    <property type="nucleotide sequence ID" value="NZ_JAKZBV010000001.1"/>
</dbReference>
<feature type="transmembrane region" description="Helical" evidence="2">
    <location>
        <begin position="40"/>
        <end position="58"/>
    </location>
</feature>
<keyword evidence="2" id="KW-1133">Transmembrane helix</keyword>
<evidence type="ECO:0000313" key="4">
    <source>
        <dbReference type="Proteomes" id="UP001202922"/>
    </source>
</evidence>
<dbReference type="Proteomes" id="UP001202922">
    <property type="component" value="Unassembled WGS sequence"/>
</dbReference>
<feature type="region of interest" description="Disordered" evidence="1">
    <location>
        <begin position="135"/>
        <end position="212"/>
    </location>
</feature>
<comment type="caution">
    <text evidence="3">The sequence shown here is derived from an EMBL/GenBank/DDBJ whole genome shotgun (WGS) entry which is preliminary data.</text>
</comment>
<organism evidence="3 4">
    <name type="scientific">Sinomonas terrae</name>
    <dbReference type="NCBI Taxonomy" id="2908838"/>
    <lineage>
        <taxon>Bacteria</taxon>
        <taxon>Bacillati</taxon>
        <taxon>Actinomycetota</taxon>
        <taxon>Actinomycetes</taxon>
        <taxon>Micrococcales</taxon>
        <taxon>Micrococcaceae</taxon>
        <taxon>Sinomonas</taxon>
    </lineage>
</organism>
<feature type="transmembrane region" description="Helical" evidence="2">
    <location>
        <begin position="108"/>
        <end position="130"/>
    </location>
</feature>
<gene>
    <name evidence="3" type="ORF">L0M17_17550</name>
</gene>
<feature type="compositionally biased region" description="Basic residues" evidence="1">
    <location>
        <begin position="135"/>
        <end position="145"/>
    </location>
</feature>
<feature type="transmembrane region" description="Helical" evidence="2">
    <location>
        <begin position="15"/>
        <end position="34"/>
    </location>
</feature>
<evidence type="ECO:0000256" key="2">
    <source>
        <dbReference type="SAM" id="Phobius"/>
    </source>
</evidence>
<feature type="compositionally biased region" description="Low complexity" evidence="1">
    <location>
        <begin position="193"/>
        <end position="212"/>
    </location>
</feature>
<sequence>MAPSRFLPLRRSARATLWCAAAATVITGITAWFLEEWMGLLTMAAIAAFVLSALYAVLGMNRYVVAAFAAATTATTVGCTLAFLRVLGVAWDDAPDAVTTVSSRDADPYFYVAVAAFIATLALLLVGAAWPQRRRMPARASRRPSSRAGSRPAAPSSRGPSARPAGGRAQGSRTSEGRPSAPRTNPPKQAAPRPNASGARASGSRPSAPRNR</sequence>
<reference evidence="3 4" key="1">
    <citation type="submission" date="2022-03" db="EMBL/GenBank/DDBJ databases">
        <title>Sinomonas sp. isolated from a soil.</title>
        <authorList>
            <person name="Han J."/>
            <person name="Kim D.-U."/>
        </authorList>
    </citation>
    <scope>NUCLEOTIDE SEQUENCE [LARGE SCALE GENOMIC DNA]</scope>
    <source>
        <strain evidence="3 4">5-5</strain>
    </source>
</reference>
<dbReference type="EMBL" id="JAKZBV010000001">
    <property type="protein sequence ID" value="MCH6471751.1"/>
    <property type="molecule type" value="Genomic_DNA"/>
</dbReference>
<keyword evidence="2" id="KW-0812">Transmembrane</keyword>
<accession>A0ABS9U4Z2</accession>
<keyword evidence="4" id="KW-1185">Reference proteome</keyword>
<evidence type="ECO:0000256" key="1">
    <source>
        <dbReference type="SAM" id="MobiDB-lite"/>
    </source>
</evidence>
<feature type="transmembrane region" description="Helical" evidence="2">
    <location>
        <begin position="65"/>
        <end position="88"/>
    </location>
</feature>
<protein>
    <submittedName>
        <fullName evidence="3">Uncharacterized protein</fullName>
    </submittedName>
</protein>